<evidence type="ECO:0000313" key="2">
    <source>
        <dbReference type="EMBL" id="MCC5598044.1"/>
    </source>
</evidence>
<evidence type="ECO:0000256" key="1">
    <source>
        <dbReference type="SAM" id="MobiDB-lite"/>
    </source>
</evidence>
<reference evidence="2 3" key="1">
    <citation type="journal article" date="2021" name="Microorganisms">
        <title>Genome Evolution of Filamentous Cyanobacterium Nostoc Species: From Facultative Symbiosis to Free Living.</title>
        <authorList>
            <person name="Huo D."/>
            <person name="Li H."/>
            <person name="Cai F."/>
            <person name="Guo X."/>
            <person name="Qiao Z."/>
            <person name="Wang W."/>
            <person name="Yu G."/>
            <person name="Li R."/>
        </authorList>
    </citation>
    <scope>NUCLEOTIDE SEQUENCE [LARGE SCALE GENOMIC DNA]</scope>
    <source>
        <strain evidence="2 3">CHAB 5714</strain>
    </source>
</reference>
<dbReference type="RefSeq" id="WP_229482710.1">
    <property type="nucleotide sequence ID" value="NZ_JAIVFQ010000002.1"/>
</dbReference>
<proteinExistence type="predicted"/>
<accession>A0ABS8I1D8</accession>
<sequence length="79" mass="8336">MTRNTKYELRLKTISFVRAQQCCAPTASAVATTGSHCGGREHLHKASGVGTPLRVHQSPTAGNPPTALDSPQRAASPVR</sequence>
<evidence type="ECO:0000313" key="3">
    <source>
        <dbReference type="Proteomes" id="UP001199525"/>
    </source>
</evidence>
<comment type="caution">
    <text evidence="2">The sequence shown here is derived from an EMBL/GenBank/DDBJ whole genome shotgun (WGS) entry which is preliminary data.</text>
</comment>
<keyword evidence="3" id="KW-1185">Reference proteome</keyword>
<gene>
    <name evidence="2" type="ORF">LC586_01995</name>
</gene>
<name>A0ABS8I1D8_9NOSO</name>
<organism evidence="2 3">
    <name type="scientific">Nostoc favosum CHAB5714</name>
    <dbReference type="NCBI Taxonomy" id="2780399"/>
    <lineage>
        <taxon>Bacteria</taxon>
        <taxon>Bacillati</taxon>
        <taxon>Cyanobacteriota</taxon>
        <taxon>Cyanophyceae</taxon>
        <taxon>Nostocales</taxon>
        <taxon>Nostocaceae</taxon>
        <taxon>Nostoc</taxon>
        <taxon>Nostoc favosum</taxon>
    </lineage>
</organism>
<dbReference type="Proteomes" id="UP001199525">
    <property type="component" value="Unassembled WGS sequence"/>
</dbReference>
<dbReference type="EMBL" id="JAIVFQ010000002">
    <property type="protein sequence ID" value="MCC5598044.1"/>
    <property type="molecule type" value="Genomic_DNA"/>
</dbReference>
<feature type="region of interest" description="Disordered" evidence="1">
    <location>
        <begin position="42"/>
        <end position="79"/>
    </location>
</feature>
<protein>
    <submittedName>
        <fullName evidence="2">Uncharacterized protein</fullName>
    </submittedName>
</protein>